<proteinExistence type="inferred from homology"/>
<evidence type="ECO:0000256" key="2">
    <source>
        <dbReference type="ARBA" id="ARBA00022801"/>
    </source>
</evidence>
<feature type="domain" description="Glycoside hydrolase family 9" evidence="6">
    <location>
        <begin position="102"/>
        <end position="550"/>
    </location>
</feature>
<dbReference type="CDD" id="cd02850">
    <property type="entry name" value="E_set_Cellulase_N"/>
    <property type="match status" value="1"/>
</dbReference>
<keyword evidence="3" id="KW-0119">Carbohydrate metabolism</keyword>
<evidence type="ECO:0000313" key="9">
    <source>
        <dbReference type="EMBL" id="ADL25229.1"/>
    </source>
</evidence>
<dbReference type="Gene3D" id="2.60.40.10">
    <property type="entry name" value="Immunoglobulins"/>
    <property type="match status" value="1"/>
</dbReference>
<dbReference type="KEGG" id="fsu:Fisuc_0057"/>
<dbReference type="EMBL" id="CP001792">
    <property type="protein sequence ID" value="ACX73672.1"/>
    <property type="molecule type" value="Genomic_DNA"/>
</dbReference>
<evidence type="ECO:0000313" key="10">
    <source>
        <dbReference type="Proteomes" id="UP000000517"/>
    </source>
</evidence>
<dbReference type="GO" id="GO:0000272">
    <property type="term" value="P:polysaccharide catabolic process"/>
    <property type="evidence" value="ECO:0007669"/>
    <property type="project" value="UniProtKB-KW"/>
</dbReference>
<dbReference type="Pfam" id="PF02927">
    <property type="entry name" value="CelD_N"/>
    <property type="match status" value="1"/>
</dbReference>
<evidence type="ECO:0000313" key="11">
    <source>
        <dbReference type="Proteomes" id="UP000001497"/>
    </source>
</evidence>
<dbReference type="RefSeq" id="WP_012819902.1">
    <property type="nucleotide sequence ID" value="NC_013410.1"/>
</dbReference>
<dbReference type="AlphaFoldDB" id="C9RJ28"/>
<dbReference type="InterPro" id="IPR014756">
    <property type="entry name" value="Ig_E-set"/>
</dbReference>
<reference evidence="9" key="3">
    <citation type="submission" date="2010-08" db="EMBL/GenBank/DDBJ databases">
        <authorList>
            <person name="Durkin A.S."/>
            <person name="Nelson K.E."/>
            <person name="Morrison M."/>
            <person name="Forsberg C.W."/>
            <person name="Wilson D.B."/>
            <person name="Russell J.B."/>
            <person name="Cann I.K.O."/>
            <person name="Mackie R.I."/>
            <person name="White B.A."/>
        </authorList>
    </citation>
    <scope>NUCLEOTIDE SEQUENCE</scope>
    <source>
        <strain evidence="9">S85</strain>
    </source>
</reference>
<dbReference type="OrthoDB" id="9808897at2"/>
<evidence type="ECO:0000256" key="3">
    <source>
        <dbReference type="ARBA" id="ARBA00023277"/>
    </source>
</evidence>
<evidence type="ECO:0000256" key="4">
    <source>
        <dbReference type="ARBA" id="ARBA00023295"/>
    </source>
</evidence>
<evidence type="ECO:0000256" key="5">
    <source>
        <dbReference type="ARBA" id="ARBA00023326"/>
    </source>
</evidence>
<name>C9RJ28_FIBSS</name>
<dbReference type="PANTHER" id="PTHR22298">
    <property type="entry name" value="ENDO-1,4-BETA-GLUCANASE"/>
    <property type="match status" value="1"/>
</dbReference>
<dbReference type="Gene3D" id="1.50.10.10">
    <property type="match status" value="1"/>
</dbReference>
<dbReference type="EMBL" id="CP002158">
    <property type="protein sequence ID" value="ADL25229.1"/>
    <property type="molecule type" value="Genomic_DNA"/>
</dbReference>
<dbReference type="Proteomes" id="UP000001497">
    <property type="component" value="Chromosome"/>
</dbReference>
<dbReference type="HOGENOM" id="CLU_006010_2_1_0"/>
<dbReference type="InterPro" id="IPR001701">
    <property type="entry name" value="Glyco_hydro_9"/>
</dbReference>
<evidence type="ECO:0000313" key="8">
    <source>
        <dbReference type="EMBL" id="ACX73672.1"/>
    </source>
</evidence>
<sequence length="555" mass="62494">MNAKIHYCHPGYVPSGAKSFLVAFSEGSSLPSVKFNILDSENRVVYEGLAENLQRCEYTGETLFKGDFSAVKTPGRYQIALVDFDAKSHLFEVSDEWVLRELKSNIKSFYYQRSGVELPERLAGIWARPAAHLDDKLEFHPTMERAGLWNAHGGWYDAGDYGKYIVNGGVSVATLMLGCELMQVHSQKSSIVGGADFKESYELPVSLLDEVRFELEFFLRMQDDDGGVFFKVTPYRWDGFVTPTESDASQKRYILGKSTSSTLNFVGALAQAHHVYANVDSEFAEKCLFAAVRAYLWSEKNPEVDWPHNTEGSGGYGDSDLGDDFFWARAMLYRELKNVESIADVNVAGLLERLESQLPVDMDTYLPTYGLQWRSTQNLAWFALATMDCKWTERARMAFKYTAEEILHLQKEDPYGLSICKFIWGSNGDIANHALTLYLAYEWFNDSKYRDAAMEQIEFIYGKNPVDVSFVTGSAWSSPKFPHHRISHSDGVDEPVPGLVVGGINEDRQDLHRKPHYMGEARGMSYADEQCSFASNEVAINWSAPLTAALLLLSA</sequence>
<dbReference type="Proteomes" id="UP000000517">
    <property type="component" value="Chromosome"/>
</dbReference>
<dbReference type="InterPro" id="IPR012341">
    <property type="entry name" value="6hp_glycosidase-like_sf"/>
</dbReference>
<keyword evidence="4 9" id="KW-0326">Glycosidase</keyword>
<accession>C9RJ28</accession>
<feature type="domain" description="Cellulase Ig-like" evidence="7">
    <location>
        <begin position="11"/>
        <end position="81"/>
    </location>
</feature>
<reference evidence="10" key="2">
    <citation type="submission" date="2010-08" db="EMBL/GenBank/DDBJ databases">
        <title>Complete sequence of Fibrobacter succinogenes subsp. succinogenes S85.</title>
        <authorList>
            <person name="Durkin A.S."/>
            <person name="Nelson K.E."/>
            <person name="Morrison M."/>
            <person name="Forsberg C.W."/>
            <person name="Wilson D.B."/>
            <person name="Russell J.B."/>
            <person name="Cann I.K.O."/>
            <person name="Mackie R.I."/>
            <person name="White B.A."/>
        </authorList>
    </citation>
    <scope>NUCLEOTIDE SEQUENCE [LARGE SCALE GENOMIC DNA]</scope>
    <source>
        <strain evidence="10">ATCC 19169 / S85</strain>
    </source>
</reference>
<protein>
    <submittedName>
        <fullName evidence="9">Cellulase</fullName>
        <ecNumber evidence="9">3.2.1.4</ecNumber>
    </submittedName>
</protein>
<reference evidence="8 11" key="1">
    <citation type="submission" date="2009-10" db="EMBL/GenBank/DDBJ databases">
        <title>Complete sequence of Fibrobacter succinogenes subsp. succinogenes S85.</title>
        <authorList>
            <consortium name="US DOE Joint Genome Institute"/>
            <person name="Lucas S."/>
            <person name="Copeland A."/>
            <person name="Lapidus A."/>
            <person name="Glavina del Rio T."/>
            <person name="Tice H."/>
            <person name="Bruce D."/>
            <person name="Goodwin L."/>
            <person name="Pitluck S."/>
            <person name="Chertkov O."/>
            <person name="Detter J.C."/>
            <person name="Han C."/>
            <person name="Tapia R."/>
            <person name="Larimer F."/>
            <person name="Land M."/>
            <person name="Hauser L."/>
            <person name="Kyrpides N."/>
            <person name="Mikhailova N."/>
            <person name="Weimer P.J."/>
            <person name="Stevenson D.M."/>
            <person name="Boyum J."/>
            <person name="Brumm P.I."/>
            <person name="Mead D."/>
        </authorList>
    </citation>
    <scope>NUCLEOTIDE SEQUENCE [LARGE SCALE GENOMIC DNA]</scope>
    <source>
        <strain evidence="11">ATCC 19169 / S85</strain>
        <strain evidence="8">S85</strain>
    </source>
</reference>
<organism evidence="9 10">
    <name type="scientific">Fibrobacter succinogenes (strain ATCC 19169 / S85)</name>
    <dbReference type="NCBI Taxonomy" id="59374"/>
    <lineage>
        <taxon>Bacteria</taxon>
        <taxon>Pseudomonadati</taxon>
        <taxon>Fibrobacterota</taxon>
        <taxon>Fibrobacteria</taxon>
        <taxon>Fibrobacterales</taxon>
        <taxon>Fibrobacteraceae</taxon>
        <taxon>Fibrobacter</taxon>
    </lineage>
</organism>
<gene>
    <name evidence="8" type="ordered locus">Fisuc_0057</name>
    <name evidence="9" type="ordered locus">FSU_0451</name>
</gene>
<dbReference type="SMR" id="C9RJ28"/>
<keyword evidence="2 9" id="KW-0378">Hydrolase</keyword>
<dbReference type="InterPro" id="IPR004197">
    <property type="entry name" value="Cellulase_Ig-like"/>
</dbReference>
<keyword evidence="11" id="KW-1185">Reference proteome</keyword>
<dbReference type="SUPFAM" id="SSF48208">
    <property type="entry name" value="Six-hairpin glycosidases"/>
    <property type="match status" value="1"/>
</dbReference>
<dbReference type="KEGG" id="fsc:FSU_0451"/>
<evidence type="ECO:0000259" key="6">
    <source>
        <dbReference type="Pfam" id="PF00759"/>
    </source>
</evidence>
<dbReference type="InterPro" id="IPR013783">
    <property type="entry name" value="Ig-like_fold"/>
</dbReference>
<comment type="similarity">
    <text evidence="1">Belongs to the glycosyl hydrolase 9 (cellulase E) family.</text>
</comment>
<keyword evidence="5" id="KW-0624">Polysaccharide degradation</keyword>
<dbReference type="GO" id="GO:0008810">
    <property type="term" value="F:cellulase activity"/>
    <property type="evidence" value="ECO:0007669"/>
    <property type="project" value="UniProtKB-EC"/>
</dbReference>
<dbReference type="EC" id="3.2.1.4" evidence="9"/>
<dbReference type="eggNOG" id="COG5297">
    <property type="taxonomic scope" value="Bacteria"/>
</dbReference>
<dbReference type="InterPro" id="IPR008928">
    <property type="entry name" value="6-hairpin_glycosidase_sf"/>
</dbReference>
<dbReference type="CAZy" id="GH9">
    <property type="family name" value="Glycoside Hydrolase Family 9"/>
</dbReference>
<dbReference type="SUPFAM" id="SSF81296">
    <property type="entry name" value="E set domains"/>
    <property type="match status" value="1"/>
</dbReference>
<dbReference type="STRING" id="59374.FSU_0451"/>
<dbReference type="Pfam" id="PF00759">
    <property type="entry name" value="Glyco_hydro_9"/>
    <property type="match status" value="1"/>
</dbReference>
<evidence type="ECO:0000259" key="7">
    <source>
        <dbReference type="Pfam" id="PF02927"/>
    </source>
</evidence>
<evidence type="ECO:0000256" key="1">
    <source>
        <dbReference type="ARBA" id="ARBA00007072"/>
    </source>
</evidence>